<protein>
    <recommendedName>
        <fullName evidence="1">Helix-turn-helix domain-containing protein</fullName>
    </recommendedName>
</protein>
<sequence>MSNEDDVLDTVLDEREVEIAKAAQRCIVAALDHSRAVSVVLIEEGAEHTNDGSPTLQLPPKILRLFADMLGFLSQGKPVAVIPKEMDLTTQQAAMMLNISRPYLVRMLDAGEIPFHKVGSHRKVTFDDVRVFKEKRRARSLDALRELSEQAQEQGMGY</sequence>
<gene>
    <name evidence="2" type="ORF">EOS_16735</name>
</gene>
<keyword evidence="3" id="KW-1185">Reference proteome</keyword>
<reference evidence="2 3" key="1">
    <citation type="journal article" date="2015" name="Genome Announc.">
        <title>Draft Genome Sequence of Burkholderia sp. Strain PML1(12), an Ectomycorrhizosphere-Inhabiting Bacterium with Effective Mineral-Weathering Ability.</title>
        <authorList>
            <person name="Uroz S."/>
            <person name="Oger P."/>
        </authorList>
    </citation>
    <scope>NUCLEOTIDE SEQUENCE [LARGE SCALE GENOMIC DNA]</scope>
    <source>
        <strain evidence="3">PML1(12)</strain>
    </source>
</reference>
<evidence type="ECO:0000313" key="2">
    <source>
        <dbReference type="EMBL" id="KLU25092.1"/>
    </source>
</evidence>
<dbReference type="AlphaFoldDB" id="A0A0J1CX33"/>
<dbReference type="EMBL" id="AEJF01000107">
    <property type="protein sequence ID" value="KLU25092.1"/>
    <property type="molecule type" value="Genomic_DNA"/>
</dbReference>
<dbReference type="InterPro" id="IPR010093">
    <property type="entry name" value="SinI_DNA-bd"/>
</dbReference>
<dbReference type="InterPro" id="IPR009061">
    <property type="entry name" value="DNA-bd_dom_put_sf"/>
</dbReference>
<evidence type="ECO:0000259" key="1">
    <source>
        <dbReference type="Pfam" id="PF12728"/>
    </source>
</evidence>
<comment type="caution">
    <text evidence="2">The sequence shown here is derived from an EMBL/GenBank/DDBJ whole genome shotgun (WGS) entry which is preliminary data.</text>
</comment>
<dbReference type="PATRIC" id="fig|908627.4.peg.3749"/>
<dbReference type="Proteomes" id="UP000035963">
    <property type="component" value="Unassembled WGS sequence"/>
</dbReference>
<dbReference type="SUPFAM" id="SSF46955">
    <property type="entry name" value="Putative DNA-binding domain"/>
    <property type="match status" value="1"/>
</dbReference>
<evidence type="ECO:0000313" key="3">
    <source>
        <dbReference type="Proteomes" id="UP000035963"/>
    </source>
</evidence>
<dbReference type="InterPro" id="IPR041657">
    <property type="entry name" value="HTH_17"/>
</dbReference>
<organism evidence="2 3">
    <name type="scientific">Caballeronia mineralivorans PML1(12)</name>
    <dbReference type="NCBI Taxonomy" id="908627"/>
    <lineage>
        <taxon>Bacteria</taxon>
        <taxon>Pseudomonadati</taxon>
        <taxon>Pseudomonadota</taxon>
        <taxon>Betaproteobacteria</taxon>
        <taxon>Burkholderiales</taxon>
        <taxon>Burkholderiaceae</taxon>
        <taxon>Caballeronia</taxon>
    </lineage>
</organism>
<feature type="domain" description="Helix-turn-helix" evidence="1">
    <location>
        <begin position="88"/>
        <end position="137"/>
    </location>
</feature>
<dbReference type="NCBIfam" id="TIGR01764">
    <property type="entry name" value="excise"/>
    <property type="match status" value="1"/>
</dbReference>
<proteinExistence type="predicted"/>
<name>A0A0J1CX33_9BURK</name>
<accession>A0A0J1CX33</accession>
<dbReference type="GO" id="GO:0003677">
    <property type="term" value="F:DNA binding"/>
    <property type="evidence" value="ECO:0007669"/>
    <property type="project" value="InterPro"/>
</dbReference>
<dbReference type="Pfam" id="PF12728">
    <property type="entry name" value="HTH_17"/>
    <property type="match status" value="1"/>
</dbReference>